<evidence type="ECO:0000313" key="1">
    <source>
        <dbReference type="EMBL" id="HGB15488.1"/>
    </source>
</evidence>
<dbReference type="AlphaFoldDB" id="A0A7C3WIQ0"/>
<reference evidence="1" key="1">
    <citation type="journal article" date="2020" name="mSystems">
        <title>Genome- and Community-Level Interaction Insights into Carbon Utilization and Element Cycling Functions of Hydrothermarchaeota in Hydrothermal Sediment.</title>
        <authorList>
            <person name="Zhou Z."/>
            <person name="Liu Y."/>
            <person name="Xu W."/>
            <person name="Pan J."/>
            <person name="Luo Z.H."/>
            <person name="Li M."/>
        </authorList>
    </citation>
    <scope>NUCLEOTIDE SEQUENCE [LARGE SCALE GENOMIC DNA]</scope>
    <source>
        <strain evidence="1">SpSt-776</strain>
    </source>
</reference>
<dbReference type="PROSITE" id="PS51257">
    <property type="entry name" value="PROKAR_LIPOPROTEIN"/>
    <property type="match status" value="1"/>
</dbReference>
<sequence length="124" mass="13525">MKTAINPAITVGLALICLFLMGCGESRAPFAGTYQSVAPYAGKGHIKLVLKENGEGTWTLEGKSVKFKWRVSEGRIWLYTKEGGIIIVTPTQGGKILSADMTGEWHPGCPRDKCIDFQQVEARP</sequence>
<organism evidence="1">
    <name type="scientific">Desulfobacca acetoxidans</name>
    <dbReference type="NCBI Taxonomy" id="60893"/>
    <lineage>
        <taxon>Bacteria</taxon>
        <taxon>Pseudomonadati</taxon>
        <taxon>Thermodesulfobacteriota</taxon>
        <taxon>Desulfobaccia</taxon>
        <taxon>Desulfobaccales</taxon>
        <taxon>Desulfobaccaceae</taxon>
        <taxon>Desulfobacca</taxon>
    </lineage>
</organism>
<proteinExistence type="predicted"/>
<gene>
    <name evidence="1" type="ORF">ENV62_09680</name>
</gene>
<accession>A0A7C3WIQ0</accession>
<dbReference type="EMBL" id="DTHB01000053">
    <property type="protein sequence ID" value="HGB15488.1"/>
    <property type="molecule type" value="Genomic_DNA"/>
</dbReference>
<protein>
    <submittedName>
        <fullName evidence="1">Uncharacterized protein</fullName>
    </submittedName>
</protein>
<name>A0A7C3WIQ0_9BACT</name>
<comment type="caution">
    <text evidence="1">The sequence shown here is derived from an EMBL/GenBank/DDBJ whole genome shotgun (WGS) entry which is preliminary data.</text>
</comment>